<dbReference type="NCBIfam" id="NF033559">
    <property type="entry name" value="transpos_IS1634"/>
    <property type="match status" value="1"/>
</dbReference>
<evidence type="ECO:0000259" key="1">
    <source>
        <dbReference type="Pfam" id="PF01609"/>
    </source>
</evidence>
<dbReference type="PANTHER" id="PTHR34614:SF2">
    <property type="entry name" value="TRANSPOSASE IS4-LIKE DOMAIN-CONTAINING PROTEIN"/>
    <property type="match status" value="1"/>
</dbReference>
<protein>
    <submittedName>
        <fullName evidence="2">Transposase IS4 family protein</fullName>
    </submittedName>
</protein>
<dbReference type="GO" id="GO:0003677">
    <property type="term" value="F:DNA binding"/>
    <property type="evidence" value="ECO:0007669"/>
    <property type="project" value="InterPro"/>
</dbReference>
<accession>T1BAN9</accession>
<dbReference type="InterPro" id="IPR047654">
    <property type="entry name" value="IS1634_transpos"/>
</dbReference>
<dbReference type="PANTHER" id="PTHR34614">
    <property type="match status" value="1"/>
</dbReference>
<sequence length="484" mass="55057">MKTVEVFNEQGEARQLKLFPSHVAAPEDDPQVARVLLNKVRLERTRSFGSCFLGLELWKRLELDRFFTEHIDREAADVPWSRVAALLAIHRLCAPGSELAIEQRWYPSTALDDLLEIEAGKINDTRLYRCLDRILPHKTKLERHLKERYGALFGAEFDVLLYDLTSTYVEGAAEKNPMVRRGYSRDHRPDCEQLVIALIVNSEGFPFSYETFDGNRSDVSTMETMLRMVERKYGKARRIWVFDRGIVSEENLAAIRKRGGQYLTGTPRSQMKRLEEELLKDDWTRVRPEVEVKKVAIPQGEETYILCRTAGRKEKEKAIRSRFSNRMEAALQGLQKAIATGQLKDRNKMERRLGKIQARHPQVNDLYDLDLRETGEGVRLFWQIKQDPQTLARSARGRISAAHQSHRGDGRGAMVQVHAADRGRSVLPGAEERAVRQALVSPVGAARESAHSGRVPRLRLMGHPETFAQAPAAGCANAIGKRSR</sequence>
<evidence type="ECO:0000313" key="2">
    <source>
        <dbReference type="EMBL" id="EQD66932.1"/>
    </source>
</evidence>
<organism evidence="2">
    <name type="scientific">mine drainage metagenome</name>
    <dbReference type="NCBI Taxonomy" id="410659"/>
    <lineage>
        <taxon>unclassified sequences</taxon>
        <taxon>metagenomes</taxon>
        <taxon>ecological metagenomes</taxon>
    </lineage>
</organism>
<dbReference type="GO" id="GO:0004803">
    <property type="term" value="F:transposase activity"/>
    <property type="evidence" value="ECO:0007669"/>
    <property type="project" value="InterPro"/>
</dbReference>
<feature type="domain" description="Transposase IS4-like" evidence="1">
    <location>
        <begin position="159"/>
        <end position="273"/>
    </location>
</feature>
<dbReference type="AlphaFoldDB" id="T1BAN9"/>
<comment type="caution">
    <text evidence="2">The sequence shown here is derived from an EMBL/GenBank/DDBJ whole genome shotgun (WGS) entry which is preliminary data.</text>
</comment>
<reference evidence="2" key="2">
    <citation type="journal article" date="2014" name="ISME J.">
        <title>Microbial stratification in low pH oxic and suboxic macroscopic growths along an acid mine drainage.</title>
        <authorList>
            <person name="Mendez-Garcia C."/>
            <person name="Mesa V."/>
            <person name="Sprenger R.R."/>
            <person name="Richter M."/>
            <person name="Diez M.S."/>
            <person name="Solano J."/>
            <person name="Bargiela R."/>
            <person name="Golyshina O.V."/>
            <person name="Manteca A."/>
            <person name="Ramos J.L."/>
            <person name="Gallego J.R."/>
            <person name="Llorente I."/>
            <person name="Martins Dos Santos V.A."/>
            <person name="Jensen O.N."/>
            <person name="Pelaez A.I."/>
            <person name="Sanchez J."/>
            <person name="Ferrer M."/>
        </authorList>
    </citation>
    <scope>NUCLEOTIDE SEQUENCE</scope>
</reference>
<dbReference type="GO" id="GO:0006313">
    <property type="term" value="P:DNA transposition"/>
    <property type="evidence" value="ECO:0007669"/>
    <property type="project" value="InterPro"/>
</dbReference>
<reference evidence="2" key="1">
    <citation type="submission" date="2013-08" db="EMBL/GenBank/DDBJ databases">
        <authorList>
            <person name="Mendez C."/>
            <person name="Richter M."/>
            <person name="Ferrer M."/>
            <person name="Sanchez J."/>
        </authorList>
    </citation>
    <scope>NUCLEOTIDE SEQUENCE</scope>
</reference>
<name>T1BAN9_9ZZZZ</name>
<proteinExistence type="predicted"/>
<dbReference type="Pfam" id="PF01609">
    <property type="entry name" value="DDE_Tnp_1"/>
    <property type="match status" value="1"/>
</dbReference>
<gene>
    <name evidence="2" type="ORF">B1A_07906</name>
</gene>
<dbReference type="InterPro" id="IPR002559">
    <property type="entry name" value="Transposase_11"/>
</dbReference>
<dbReference type="EMBL" id="AUZX01005662">
    <property type="protein sequence ID" value="EQD66932.1"/>
    <property type="molecule type" value="Genomic_DNA"/>
</dbReference>